<dbReference type="GO" id="GO:0016491">
    <property type="term" value="F:oxidoreductase activity"/>
    <property type="evidence" value="ECO:0007669"/>
    <property type="project" value="InterPro"/>
</dbReference>
<name>A0A0E0P2J9_ORYRU</name>
<protein>
    <recommendedName>
        <fullName evidence="3">Aldehyde oxidase/xanthine dehydrogenase second molybdopterin binding domain-containing protein</fullName>
    </recommendedName>
</protein>
<accession>A0A0E0P2J9</accession>
<dbReference type="Gene3D" id="3.30.365.10">
    <property type="entry name" value="Aldehyde oxidase/xanthine dehydrogenase, molybdopterin binding domain"/>
    <property type="match status" value="2"/>
</dbReference>
<evidence type="ECO:0008006" key="3">
    <source>
        <dbReference type="Google" id="ProtNLM"/>
    </source>
</evidence>
<sequence length="174" mass="18768">MNDGSIAGGFEIGQGLWTKVKQMTAFALGQLCDDLDKVHVILIQADTLSMIHQGEGWYPTMEILDCPGGIKARSCKGSASSRMMSTRPTPMGWSSTTARGVDTILKQFNVELINSARDHKRVLSSKASGEPPPLLASSVHCAMREAIRAARKEPVGFSDATLDITGADRLLLNH</sequence>
<reference evidence="1" key="2">
    <citation type="submission" date="2015-06" db="UniProtKB">
        <authorList>
            <consortium name="EnsemblPlants"/>
        </authorList>
    </citation>
    <scope>IDENTIFICATION</scope>
</reference>
<dbReference type="SUPFAM" id="SSF56003">
    <property type="entry name" value="Molybdenum cofactor-binding domain"/>
    <property type="match status" value="1"/>
</dbReference>
<dbReference type="AlphaFoldDB" id="A0A0E0P2J9"/>
<reference evidence="2" key="1">
    <citation type="submission" date="2013-06" db="EMBL/GenBank/DDBJ databases">
        <authorList>
            <person name="Zhao Q."/>
        </authorList>
    </citation>
    <scope>NUCLEOTIDE SEQUENCE</scope>
    <source>
        <strain evidence="2">cv. W1943</strain>
    </source>
</reference>
<evidence type="ECO:0000313" key="2">
    <source>
        <dbReference type="Proteomes" id="UP000008022"/>
    </source>
</evidence>
<dbReference type="STRING" id="4529.A0A0E0P2J9"/>
<dbReference type="Proteomes" id="UP000008022">
    <property type="component" value="Unassembled WGS sequence"/>
</dbReference>
<dbReference type="InterPro" id="IPR037165">
    <property type="entry name" value="AldOxase/xan_DH_Mopterin-bd_sf"/>
</dbReference>
<keyword evidence="2" id="KW-1185">Reference proteome</keyword>
<organism evidence="1 2">
    <name type="scientific">Oryza rufipogon</name>
    <name type="common">Brownbeard rice</name>
    <name type="synonym">Asian wild rice</name>
    <dbReference type="NCBI Taxonomy" id="4529"/>
    <lineage>
        <taxon>Eukaryota</taxon>
        <taxon>Viridiplantae</taxon>
        <taxon>Streptophyta</taxon>
        <taxon>Embryophyta</taxon>
        <taxon>Tracheophyta</taxon>
        <taxon>Spermatophyta</taxon>
        <taxon>Magnoliopsida</taxon>
        <taxon>Liliopsida</taxon>
        <taxon>Poales</taxon>
        <taxon>Poaceae</taxon>
        <taxon>BOP clade</taxon>
        <taxon>Oryzoideae</taxon>
        <taxon>Oryzeae</taxon>
        <taxon>Oryzinae</taxon>
        <taxon>Oryza</taxon>
    </lineage>
</organism>
<dbReference type="PANTHER" id="PTHR11908">
    <property type="entry name" value="XANTHINE DEHYDROGENASE"/>
    <property type="match status" value="1"/>
</dbReference>
<dbReference type="EnsemblPlants" id="ORUFI03G39050.1">
    <property type="protein sequence ID" value="ORUFI03G39050.1"/>
    <property type="gene ID" value="ORUFI03G39050"/>
</dbReference>
<dbReference type="eggNOG" id="KOG0430">
    <property type="taxonomic scope" value="Eukaryota"/>
</dbReference>
<dbReference type="Gramene" id="ORUFI03G39050.1">
    <property type="protein sequence ID" value="ORUFI03G39050.1"/>
    <property type="gene ID" value="ORUFI03G39050"/>
</dbReference>
<dbReference type="InterPro" id="IPR016208">
    <property type="entry name" value="Ald_Oxase/xanthine_DH-like"/>
</dbReference>
<proteinExistence type="predicted"/>
<dbReference type="GO" id="GO:0005506">
    <property type="term" value="F:iron ion binding"/>
    <property type="evidence" value="ECO:0007669"/>
    <property type="project" value="InterPro"/>
</dbReference>
<dbReference type="HOGENOM" id="CLU_1542576_0_0_1"/>
<evidence type="ECO:0000313" key="1">
    <source>
        <dbReference type="EnsemblPlants" id="ORUFI03G39050.1"/>
    </source>
</evidence>
<dbReference type="PANTHER" id="PTHR11908:SF92">
    <property type="entry name" value="ALDEHYDE OXIDASE 1-RELATED"/>
    <property type="match status" value="1"/>
</dbReference>